<keyword evidence="4" id="KW-1185">Reference proteome</keyword>
<evidence type="ECO:0000313" key="3">
    <source>
        <dbReference type="EMBL" id="TYB80944.1"/>
    </source>
</evidence>
<accession>A0A5D0RKA3</accession>
<comment type="caution">
    <text evidence="3">The sequence shown here is derived from an EMBL/GenBank/DDBJ whole genome shotgun (WGS) entry which is preliminary data.</text>
</comment>
<dbReference type="EMBL" id="VSIY01000009">
    <property type="protein sequence ID" value="TYB80944.1"/>
    <property type="molecule type" value="Genomic_DNA"/>
</dbReference>
<name>A0A5D0RKA3_9RHOB</name>
<protein>
    <submittedName>
        <fullName evidence="3">Energy transducer TonB</fullName>
    </submittedName>
</protein>
<evidence type="ECO:0000256" key="2">
    <source>
        <dbReference type="SAM" id="Phobius"/>
    </source>
</evidence>
<keyword evidence="2" id="KW-0472">Membrane</keyword>
<keyword evidence="2" id="KW-1133">Transmembrane helix</keyword>
<dbReference type="RefSeq" id="WP_148378007.1">
    <property type="nucleotide sequence ID" value="NZ_VSIY01000009.1"/>
</dbReference>
<sequence length="345" mass="36443">MKTGYIISGIAHLLLILWLLFGGLILRDRDEPLLNVAEVSIVSAEEFAALSAQPQPEAPSLAPEITAAPPPRPAPPVPEPEPEPEPEPIPEPPAVPPTPEAVPDDQPTPPEADRVAPEPAPAPEPEAVPGPEVIDDTTPADTPTDQPVEELPPTAPEEATTEIVTEAETPSSAPVTSIRPQARPDRPRPPVETAEPAPQPDPEPAPDLTDAIDSAVDDALADILNDTATPAPDPSPVPSGPPLTRGEKDGLRVAVSQCWNLGSSSTDAMATTVVVLVSMSRGGQPDAIRLVSSDGPNQTAINTAFEAARRAIIRCGANGYNLPSDKYEQWREIEMTFNPENMRIK</sequence>
<feature type="compositionally biased region" description="Pro residues" evidence="1">
    <location>
        <begin position="231"/>
        <end position="241"/>
    </location>
</feature>
<feature type="region of interest" description="Disordered" evidence="1">
    <location>
        <begin position="51"/>
        <end position="210"/>
    </location>
</feature>
<feature type="transmembrane region" description="Helical" evidence="2">
    <location>
        <begin position="6"/>
        <end position="26"/>
    </location>
</feature>
<evidence type="ECO:0000256" key="1">
    <source>
        <dbReference type="SAM" id="MobiDB-lite"/>
    </source>
</evidence>
<reference evidence="3 4" key="1">
    <citation type="submission" date="2019-08" db="EMBL/GenBank/DDBJ databases">
        <title>Identification of a novel species of the genus Boseongicola.</title>
        <authorList>
            <person name="Zhang X.-Q."/>
        </authorList>
    </citation>
    <scope>NUCLEOTIDE SEQUENCE [LARGE SCALE GENOMIC DNA]</scope>
    <source>
        <strain evidence="3 4">HY14</strain>
    </source>
</reference>
<feature type="compositionally biased region" description="Pro residues" evidence="1">
    <location>
        <begin position="118"/>
        <end position="128"/>
    </location>
</feature>
<proteinExistence type="predicted"/>
<feature type="compositionally biased region" description="Pro residues" evidence="1">
    <location>
        <begin position="89"/>
        <end position="110"/>
    </location>
</feature>
<dbReference type="Proteomes" id="UP000322080">
    <property type="component" value="Unassembled WGS sequence"/>
</dbReference>
<dbReference type="PRINTS" id="PR01217">
    <property type="entry name" value="PRICHEXTENSN"/>
</dbReference>
<evidence type="ECO:0000313" key="4">
    <source>
        <dbReference type="Proteomes" id="UP000322080"/>
    </source>
</evidence>
<gene>
    <name evidence="3" type="ORF">FVF75_10855</name>
</gene>
<feature type="compositionally biased region" description="Low complexity" evidence="1">
    <location>
        <begin position="129"/>
        <end position="170"/>
    </location>
</feature>
<dbReference type="AlphaFoldDB" id="A0A5D0RKA3"/>
<keyword evidence="2" id="KW-0812">Transmembrane</keyword>
<organism evidence="3 4">
    <name type="scientific">Maritimibacter fusiformis</name>
    <dbReference type="NCBI Taxonomy" id="2603819"/>
    <lineage>
        <taxon>Bacteria</taxon>
        <taxon>Pseudomonadati</taxon>
        <taxon>Pseudomonadota</taxon>
        <taxon>Alphaproteobacteria</taxon>
        <taxon>Rhodobacterales</taxon>
        <taxon>Roseobacteraceae</taxon>
        <taxon>Maritimibacter</taxon>
    </lineage>
</organism>
<feature type="region of interest" description="Disordered" evidence="1">
    <location>
        <begin position="225"/>
        <end position="247"/>
    </location>
</feature>
<dbReference type="Gene3D" id="3.30.1150.10">
    <property type="match status" value="1"/>
</dbReference>
<feature type="compositionally biased region" description="Pro residues" evidence="1">
    <location>
        <begin position="68"/>
        <end position="79"/>
    </location>
</feature>